<dbReference type="GO" id="GO:0005829">
    <property type="term" value="C:cytosol"/>
    <property type="evidence" value="ECO:0007669"/>
    <property type="project" value="TreeGrafter"/>
</dbReference>
<dbReference type="EMBL" id="CP017448">
    <property type="protein sequence ID" value="AOV17170.1"/>
    <property type="molecule type" value="Genomic_DNA"/>
</dbReference>
<dbReference type="KEGG" id="aaeo:BJI67_08935"/>
<evidence type="ECO:0000313" key="8">
    <source>
        <dbReference type="EMBL" id="AOV17170.1"/>
    </source>
</evidence>
<dbReference type="InterPro" id="IPR022496">
    <property type="entry name" value="T6A_TsaB"/>
</dbReference>
<dbReference type="InterPro" id="IPR043129">
    <property type="entry name" value="ATPase_NBD"/>
</dbReference>
<dbReference type="AlphaFoldDB" id="A0A1D8K8A6"/>
<evidence type="ECO:0000256" key="6">
    <source>
        <dbReference type="ARBA" id="ARBA00032446"/>
    </source>
</evidence>
<gene>
    <name evidence="8" type="ORF">BJI67_08935</name>
</gene>
<evidence type="ECO:0000259" key="7">
    <source>
        <dbReference type="Pfam" id="PF00814"/>
    </source>
</evidence>
<dbReference type="PANTHER" id="PTHR11735:SF11">
    <property type="entry name" value="TRNA THREONYLCARBAMOYLADENOSINE BIOSYNTHESIS PROTEIN TSAB"/>
    <property type="match status" value="1"/>
</dbReference>
<evidence type="ECO:0000256" key="4">
    <source>
        <dbReference type="ARBA" id="ARBA00022490"/>
    </source>
</evidence>
<comment type="similarity">
    <text evidence="2">Belongs to the KAE1 / TsaD family. TsaB subfamily.</text>
</comment>
<dbReference type="PANTHER" id="PTHR11735">
    <property type="entry name" value="TRNA N6-ADENOSINE THREONYLCARBAMOYLTRANSFERASE"/>
    <property type="match status" value="1"/>
</dbReference>
<feature type="domain" description="Gcp-like" evidence="7">
    <location>
        <begin position="29"/>
        <end position="142"/>
    </location>
</feature>
<dbReference type="Gene3D" id="3.30.420.40">
    <property type="match status" value="2"/>
</dbReference>
<accession>A0A1D8K8A6</accession>
<keyword evidence="5" id="KW-0819">tRNA processing</keyword>
<keyword evidence="4" id="KW-0963">Cytoplasm</keyword>
<evidence type="ECO:0000313" key="9">
    <source>
        <dbReference type="Proteomes" id="UP000095342"/>
    </source>
</evidence>
<keyword evidence="9" id="KW-1185">Reference proteome</keyword>
<comment type="subcellular location">
    <subcellularLocation>
        <location evidence="1">Cytoplasm</location>
    </subcellularLocation>
</comment>
<evidence type="ECO:0000256" key="5">
    <source>
        <dbReference type="ARBA" id="ARBA00022694"/>
    </source>
</evidence>
<evidence type="ECO:0000256" key="3">
    <source>
        <dbReference type="ARBA" id="ARBA00019012"/>
    </source>
</evidence>
<dbReference type="GO" id="GO:0002949">
    <property type="term" value="P:tRNA threonylcarbamoyladenosine modification"/>
    <property type="evidence" value="ECO:0007669"/>
    <property type="project" value="InterPro"/>
</dbReference>
<dbReference type="InterPro" id="IPR000905">
    <property type="entry name" value="Gcp-like_dom"/>
</dbReference>
<reference evidence="8 9" key="1">
    <citation type="submission" date="2016-09" db="EMBL/GenBank/DDBJ databases">
        <title>Acidihalobacter prosperus V6 (DSM14174).</title>
        <authorList>
            <person name="Khaleque H.N."/>
            <person name="Ramsay J.P."/>
            <person name="Murphy R.J.T."/>
            <person name="Kaksonen A.H."/>
            <person name="Boxall N.J."/>
            <person name="Watkin E.L.J."/>
        </authorList>
    </citation>
    <scope>NUCLEOTIDE SEQUENCE [LARGE SCALE GENOMIC DNA]</scope>
    <source>
        <strain evidence="8 9">V6</strain>
    </source>
</reference>
<dbReference type="Pfam" id="PF00814">
    <property type="entry name" value="TsaD"/>
    <property type="match status" value="1"/>
</dbReference>
<dbReference type="NCBIfam" id="TIGR03725">
    <property type="entry name" value="T6A_YeaZ"/>
    <property type="match status" value="1"/>
</dbReference>
<evidence type="ECO:0000256" key="1">
    <source>
        <dbReference type="ARBA" id="ARBA00004496"/>
    </source>
</evidence>
<dbReference type="FunFam" id="3.30.420.40:FF:000097">
    <property type="entry name" value="tRNA threonylcarbamoyladenosine biosynthesis protein TsaB"/>
    <property type="match status" value="1"/>
</dbReference>
<dbReference type="SUPFAM" id="SSF53067">
    <property type="entry name" value="Actin-like ATPase domain"/>
    <property type="match status" value="2"/>
</dbReference>
<name>A0A1D8K8A6_9GAMM</name>
<dbReference type="CDD" id="cd24032">
    <property type="entry name" value="ASKHA_NBD_TsaB"/>
    <property type="match status" value="1"/>
</dbReference>
<dbReference type="GO" id="GO:0016740">
    <property type="term" value="F:transferase activity"/>
    <property type="evidence" value="ECO:0007669"/>
    <property type="project" value="UniProtKB-KW"/>
</dbReference>
<sequence>MRLLAVDTSTAACSVALALDEEILERHHVAPREHTRLVLPMVAELLAEGGIALGDLDALVLGRGPGGFTGLRIAAGVVQGLAFSADLPVVRISTLAMLAQPWIEASHEAVIAALDARMGELYWGAFRRDGQGLATAAGDEAVLPPAEAQTPDAGDWVGAGPGFSAYADVLAGLGNVNVLDCESLPRARYALPLAARDYAAGLAVPAEEAQPVYLRNRVAQTSAERGETR</sequence>
<proteinExistence type="inferred from homology"/>
<dbReference type="Proteomes" id="UP000095342">
    <property type="component" value="Chromosome"/>
</dbReference>
<organism evidence="8 9">
    <name type="scientific">Acidihalobacter aeolianus</name>
    <dbReference type="NCBI Taxonomy" id="2792603"/>
    <lineage>
        <taxon>Bacteria</taxon>
        <taxon>Pseudomonadati</taxon>
        <taxon>Pseudomonadota</taxon>
        <taxon>Gammaproteobacteria</taxon>
        <taxon>Chromatiales</taxon>
        <taxon>Ectothiorhodospiraceae</taxon>
        <taxon>Acidihalobacter</taxon>
    </lineage>
</organism>
<evidence type="ECO:0000256" key="2">
    <source>
        <dbReference type="ARBA" id="ARBA00010493"/>
    </source>
</evidence>
<keyword evidence="8" id="KW-0808">Transferase</keyword>
<protein>
    <recommendedName>
        <fullName evidence="3">tRNA threonylcarbamoyladenosine biosynthesis protein TsaB</fullName>
    </recommendedName>
    <alternativeName>
        <fullName evidence="6">t(6)A37 threonylcarbamoyladenosine biosynthesis protein TsaB</fullName>
    </alternativeName>
</protein>